<accession>L0HDZ9</accession>
<dbReference type="STRING" id="593750.Metfor_1176"/>
<reference evidence="2" key="1">
    <citation type="submission" date="2011-12" db="EMBL/GenBank/DDBJ databases">
        <title>Complete sequence of Methanoregula formicicum SMSP.</title>
        <authorList>
            <person name="Lucas S."/>
            <person name="Han J."/>
            <person name="Lapidus A."/>
            <person name="Cheng J.-F."/>
            <person name="Goodwin L."/>
            <person name="Pitluck S."/>
            <person name="Peters L."/>
            <person name="Ovchinnikova G."/>
            <person name="Teshima H."/>
            <person name="Detter J.C."/>
            <person name="Han C."/>
            <person name="Tapia R."/>
            <person name="Land M."/>
            <person name="Hauser L."/>
            <person name="Kyrpides N."/>
            <person name="Ivanova N."/>
            <person name="Pagani I."/>
            <person name="Imachi H."/>
            <person name="Tamaki H."/>
            <person name="Sekiguchi Y."/>
            <person name="Kamagata Y."/>
            <person name="Cadillo-Quiroz H."/>
            <person name="Zinder S."/>
            <person name="Liu W.-T."/>
            <person name="Woyke T."/>
        </authorList>
    </citation>
    <scope>NUCLEOTIDE SEQUENCE [LARGE SCALE GENOMIC DNA]</scope>
    <source>
        <strain evidence="2">DSM 22288 / NBRC 105244 / SMSP</strain>
    </source>
</reference>
<dbReference type="AlphaFoldDB" id="L0HDZ9"/>
<evidence type="ECO:0000313" key="1">
    <source>
        <dbReference type="EMBL" id="AGB02220.1"/>
    </source>
</evidence>
<sequence>MPSASIAMLDKDHHIHMIPAERVIMMSIEHSSVRKVDNERFEIECHLKLSVESFPHPLEDVIRFTFASTVVPDQKMMTEITFVQNHIIKSIFDKNLAGDMMVCAPDDPRSSEMGITISSEIKAQMAVSKQFREVLARNGALPESVVFVR</sequence>
<reference evidence="1 2" key="2">
    <citation type="journal article" date="2014" name="Genome Announc.">
        <title>Complete Genome Sequence of Methanoregula formicica SMSPT, a Mesophilic Hydrogenotrophic Methanogen Isolated from a Methanogenic Upflow Anaerobic Sludge Blanket Reactor.</title>
        <authorList>
            <person name="Yamamoto K."/>
            <person name="Tamaki H."/>
            <person name="Cadillo-Quiroz H."/>
            <person name="Imachi H."/>
            <person name="Kyrpides N."/>
            <person name="Woyke T."/>
            <person name="Goodwin L."/>
            <person name="Zinder S.H."/>
            <person name="Kamagata Y."/>
            <person name="Liu W.T."/>
        </authorList>
    </citation>
    <scope>NUCLEOTIDE SEQUENCE [LARGE SCALE GENOMIC DNA]</scope>
    <source>
        <strain evidence="2">DSM 22288 / NBRC 105244 / SMSP</strain>
    </source>
</reference>
<dbReference type="KEGG" id="mfo:Metfor_1176"/>
<protein>
    <submittedName>
        <fullName evidence="1">Uncharacterized protein</fullName>
    </submittedName>
</protein>
<gene>
    <name evidence="1" type="ordered locus">Metfor_1176</name>
</gene>
<dbReference type="EMBL" id="CP003167">
    <property type="protein sequence ID" value="AGB02220.1"/>
    <property type="molecule type" value="Genomic_DNA"/>
</dbReference>
<dbReference type="HOGENOM" id="CLU_1745551_0_0_2"/>
<proteinExistence type="predicted"/>
<dbReference type="InParanoid" id="L0HDZ9"/>
<dbReference type="Proteomes" id="UP000010824">
    <property type="component" value="Chromosome"/>
</dbReference>
<keyword evidence="2" id="KW-1185">Reference proteome</keyword>
<name>L0HDZ9_METFS</name>
<evidence type="ECO:0000313" key="2">
    <source>
        <dbReference type="Proteomes" id="UP000010824"/>
    </source>
</evidence>
<organism evidence="1 2">
    <name type="scientific">Methanoregula formicica (strain DSM 22288 / NBRC 105244 / SMSP)</name>
    <dbReference type="NCBI Taxonomy" id="593750"/>
    <lineage>
        <taxon>Archaea</taxon>
        <taxon>Methanobacteriati</taxon>
        <taxon>Methanobacteriota</taxon>
        <taxon>Stenosarchaea group</taxon>
        <taxon>Methanomicrobia</taxon>
        <taxon>Methanomicrobiales</taxon>
        <taxon>Methanoregulaceae</taxon>
        <taxon>Methanoregula</taxon>
    </lineage>
</organism>